<evidence type="ECO:0000256" key="9">
    <source>
        <dbReference type="PIRSR" id="PIRSR605093-1"/>
    </source>
</evidence>
<evidence type="ECO:0000256" key="3">
    <source>
        <dbReference type="ARBA" id="ARBA00022679"/>
    </source>
</evidence>
<keyword evidence="9" id="KW-0479">Metal-binding</keyword>
<comment type="cofactor">
    <cofactor evidence="9">
        <name>Mg(2+)</name>
        <dbReference type="ChEBI" id="CHEBI:18420"/>
    </cofactor>
    <text evidence="9">Binds 2 Mg(2+) per subunit.</text>
</comment>
<evidence type="ECO:0000256" key="1">
    <source>
        <dbReference type="ARBA" id="ARBA00012494"/>
    </source>
</evidence>
<protein>
    <recommendedName>
        <fullName evidence="1">RNA-directed RNA polymerase</fullName>
        <ecNumber evidence="1">2.7.7.48</ecNumber>
    </recommendedName>
    <alternativeName>
        <fullName evidence="7">RNA replicase beta chain</fullName>
    </alternativeName>
</protein>
<evidence type="ECO:0000256" key="4">
    <source>
        <dbReference type="ARBA" id="ARBA00022695"/>
    </source>
</evidence>
<dbReference type="InterPro" id="IPR007096">
    <property type="entry name" value="RNA-dir_Rpol_cat_phage"/>
</dbReference>
<accession>A0A514D8Y5</accession>
<evidence type="ECO:0000256" key="8">
    <source>
        <dbReference type="ARBA" id="ARBA00048744"/>
    </source>
</evidence>
<organism evidence="11">
    <name type="scientific">Leviviridae sp</name>
    <dbReference type="NCBI Taxonomy" id="2027243"/>
    <lineage>
        <taxon>Viruses</taxon>
        <taxon>Riboviria</taxon>
        <taxon>Orthornavirae</taxon>
        <taxon>Lenarviricota</taxon>
        <taxon>Leviviricetes</taxon>
        <taxon>Norzivirales</taxon>
        <taxon>Fiersviridae</taxon>
    </lineage>
</organism>
<keyword evidence="5" id="KW-0547">Nucleotide-binding</keyword>
<keyword evidence="4" id="KW-0548">Nucleotidyltransferase</keyword>
<name>A0A514D8Y5_9VIRU</name>
<comment type="catalytic activity">
    <reaction evidence="8">
        <text>RNA(n) + a ribonucleoside 5'-triphosphate = RNA(n+1) + diphosphate</text>
        <dbReference type="Rhea" id="RHEA:21248"/>
        <dbReference type="Rhea" id="RHEA-COMP:14527"/>
        <dbReference type="Rhea" id="RHEA-COMP:17342"/>
        <dbReference type="ChEBI" id="CHEBI:33019"/>
        <dbReference type="ChEBI" id="CHEBI:61557"/>
        <dbReference type="ChEBI" id="CHEBI:140395"/>
        <dbReference type="EC" id="2.7.7.48"/>
    </reaction>
</comment>
<dbReference type="GO" id="GO:0039694">
    <property type="term" value="P:viral RNA genome replication"/>
    <property type="evidence" value="ECO:0007669"/>
    <property type="project" value="InterPro"/>
</dbReference>
<gene>
    <name evidence="11" type="ORF">H4Bulk46540_000003</name>
</gene>
<feature type="binding site" evidence="9">
    <location>
        <position position="411"/>
    </location>
    <ligand>
        <name>Mg(2+)</name>
        <dbReference type="ChEBI" id="CHEBI:18420"/>
        <label>2</label>
    </ligand>
</feature>
<feature type="binding site" evidence="9">
    <location>
        <position position="410"/>
    </location>
    <ligand>
        <name>Mg(2+)</name>
        <dbReference type="ChEBI" id="CHEBI:18420"/>
        <label>2</label>
    </ligand>
</feature>
<evidence type="ECO:0000256" key="5">
    <source>
        <dbReference type="ARBA" id="ARBA00022741"/>
    </source>
</evidence>
<keyword evidence="3" id="KW-0808">Transferase</keyword>
<reference evidence="11" key="1">
    <citation type="submission" date="2019-05" db="EMBL/GenBank/DDBJ databases">
        <title>Metatranscriptomic reconstruction reveals RNA viruses with the potential to shape carbon cycling in soil.</title>
        <authorList>
            <person name="Starr E.P."/>
            <person name="Nuccio E."/>
            <person name="Pett-Ridge J."/>
            <person name="Banfield J.F."/>
            <person name="Firestone M.K."/>
        </authorList>
    </citation>
    <scope>NUCLEOTIDE SEQUENCE</scope>
    <source>
        <strain evidence="11">H4_Bulk_46_scaffold_540</strain>
    </source>
</reference>
<evidence type="ECO:0000259" key="10">
    <source>
        <dbReference type="PROSITE" id="PS50522"/>
    </source>
</evidence>
<keyword evidence="6" id="KW-0693">Viral RNA replication</keyword>
<dbReference type="PROSITE" id="PS50522">
    <property type="entry name" value="RDRP_PHAGE"/>
    <property type="match status" value="1"/>
</dbReference>
<proteinExistence type="predicted"/>
<dbReference type="InterPro" id="IPR005093">
    <property type="entry name" value="RNArep_beta"/>
</dbReference>
<evidence type="ECO:0000256" key="2">
    <source>
        <dbReference type="ARBA" id="ARBA00022484"/>
    </source>
</evidence>
<dbReference type="GO" id="GO:0003968">
    <property type="term" value="F:RNA-directed RNA polymerase activity"/>
    <property type="evidence" value="ECO:0007669"/>
    <property type="project" value="UniProtKB-KW"/>
</dbReference>
<dbReference type="GO" id="GO:0000166">
    <property type="term" value="F:nucleotide binding"/>
    <property type="evidence" value="ECO:0007669"/>
    <property type="project" value="UniProtKB-KW"/>
</dbReference>
<dbReference type="GO" id="GO:0046872">
    <property type="term" value="F:metal ion binding"/>
    <property type="evidence" value="ECO:0007669"/>
    <property type="project" value="UniProtKB-KW"/>
</dbReference>
<evidence type="ECO:0000256" key="7">
    <source>
        <dbReference type="ARBA" id="ARBA00030248"/>
    </source>
</evidence>
<sequence length="625" mass="71276">MKSLMQLWTRLANELANRCCTSASRDIKYVTSRSKHEGFSFLTITLPTFGKDFERSLDQGYVDRNLFMGFPFQAGLPRLFGGFLDLVFDRSTGVLLDAPSIDAIRAVRQLTLMYGKILLKCSDARVQNAMDGFVQCEQEVRTSDALVSSKDLDDFHRIGRLLYARVFNSVDHKVYNLELVPKHGPGVTADRLLGNQKYRQLTWPARLERYFPYGDYALPNYRYYDSLDPVDFLEPEREIPARVVSVPKTLKTPRIIAVEPTAMQYCQQAIADELWSSIRRDDNLRRMIGHKDQERNQALACEGSLLGNLATLDLSEASDRVSNQHVRLLMHDHPNLLGAVDASRSRKADVQGHGIISLAKFASMGSALCFPVEAMVFLTMIFVGIERELSTPLTPRLIKSLRDQVRVYGDDIIIPVDYVQTVIATLESFGIRVNRNKSFWTGRFRESCGKEYFAGHDVSIVRVRRVFPLSRQCVPELVSLVSLRNQLYWAFCWDTVEWLDSQIEKLIKHFPVVGPDSPVLGKESIESPKGERIDQDTQTPLVKGYVVRARSPRDQLSDEYALMKCLLRLERKYGNTHVENLISNEYRRTLAKRQVGSLPTVDDEHLERAGRPQYVSIKLKWASPV</sequence>
<keyword evidence="2 11" id="KW-0696">RNA-directed RNA polymerase</keyword>
<dbReference type="Pfam" id="PF03431">
    <property type="entry name" value="RNA_replicase_B"/>
    <property type="match status" value="1"/>
</dbReference>
<evidence type="ECO:0000256" key="6">
    <source>
        <dbReference type="ARBA" id="ARBA00022953"/>
    </source>
</evidence>
<keyword evidence="9" id="KW-0460">Magnesium</keyword>
<feature type="binding site" evidence="9">
    <location>
        <position position="313"/>
    </location>
    <ligand>
        <name>Mg(2+)</name>
        <dbReference type="ChEBI" id="CHEBI:18420"/>
        <label>2</label>
    </ligand>
</feature>
<evidence type="ECO:0000313" key="11">
    <source>
        <dbReference type="EMBL" id="QDH90068.1"/>
    </source>
</evidence>
<feature type="domain" description="RdRp catalytic" evidence="10">
    <location>
        <begin position="298"/>
        <end position="442"/>
    </location>
</feature>
<dbReference type="EMBL" id="MN035236">
    <property type="protein sequence ID" value="QDH90068.1"/>
    <property type="molecule type" value="Genomic_RNA"/>
</dbReference>
<dbReference type="EC" id="2.7.7.48" evidence="1"/>